<evidence type="ECO:0000313" key="3">
    <source>
        <dbReference type="EMBL" id="GGM25401.1"/>
    </source>
</evidence>
<dbReference type="AlphaFoldDB" id="A0A917TK32"/>
<gene>
    <name evidence="3" type="ORF">GCM10011351_08870</name>
</gene>
<evidence type="ECO:0000313" key="4">
    <source>
        <dbReference type="Proteomes" id="UP000618460"/>
    </source>
</evidence>
<keyword evidence="1" id="KW-1133">Transmembrane helix</keyword>
<dbReference type="InterPro" id="IPR036938">
    <property type="entry name" value="PAP2/HPO_sf"/>
</dbReference>
<dbReference type="PANTHER" id="PTHR14969">
    <property type="entry name" value="SPHINGOSINE-1-PHOSPHATE PHOSPHOHYDROLASE"/>
    <property type="match status" value="1"/>
</dbReference>
<dbReference type="Gene3D" id="1.20.144.10">
    <property type="entry name" value="Phosphatidic acid phosphatase type 2/haloperoxidase"/>
    <property type="match status" value="2"/>
</dbReference>
<dbReference type="Proteomes" id="UP000618460">
    <property type="component" value="Unassembled WGS sequence"/>
</dbReference>
<feature type="transmembrane region" description="Helical" evidence="1">
    <location>
        <begin position="87"/>
        <end position="108"/>
    </location>
</feature>
<proteinExistence type="predicted"/>
<organism evidence="3 4">
    <name type="scientific">Paraliobacillus quinghaiensis</name>
    <dbReference type="NCBI Taxonomy" id="470815"/>
    <lineage>
        <taxon>Bacteria</taxon>
        <taxon>Bacillati</taxon>
        <taxon>Bacillota</taxon>
        <taxon>Bacilli</taxon>
        <taxon>Bacillales</taxon>
        <taxon>Bacillaceae</taxon>
        <taxon>Paraliobacillus</taxon>
    </lineage>
</organism>
<keyword evidence="1" id="KW-0472">Membrane</keyword>
<feature type="transmembrane region" description="Helical" evidence="1">
    <location>
        <begin position="128"/>
        <end position="149"/>
    </location>
</feature>
<name>A0A917TK32_9BACI</name>
<dbReference type="RefSeq" id="WP_117153355.1">
    <property type="nucleotide sequence ID" value="NZ_BMLG01000002.1"/>
</dbReference>
<protein>
    <submittedName>
        <fullName evidence="3">Phosphatidylglycerophosphatase B</fullName>
    </submittedName>
</protein>
<evidence type="ECO:0000256" key="1">
    <source>
        <dbReference type="SAM" id="Phobius"/>
    </source>
</evidence>
<keyword evidence="1" id="KW-0812">Transmembrane</keyword>
<dbReference type="SMART" id="SM00014">
    <property type="entry name" value="acidPPc"/>
    <property type="match status" value="1"/>
</dbReference>
<evidence type="ECO:0000259" key="2">
    <source>
        <dbReference type="SMART" id="SM00014"/>
    </source>
</evidence>
<dbReference type="PANTHER" id="PTHR14969:SF13">
    <property type="entry name" value="AT30094P"/>
    <property type="match status" value="1"/>
</dbReference>
<feature type="domain" description="Phosphatidic acid phosphatase type 2/haloperoxidase" evidence="2">
    <location>
        <begin position="87"/>
        <end position="199"/>
    </location>
</feature>
<dbReference type="SUPFAM" id="SSF48317">
    <property type="entry name" value="Acid phosphatase/Vanadium-dependent haloperoxidase"/>
    <property type="match status" value="1"/>
</dbReference>
<comment type="caution">
    <text evidence="3">The sequence shown here is derived from an EMBL/GenBank/DDBJ whole genome shotgun (WGS) entry which is preliminary data.</text>
</comment>
<dbReference type="OrthoDB" id="9789113at2"/>
<reference evidence="3" key="1">
    <citation type="journal article" date="2014" name="Int. J. Syst. Evol. Microbiol.">
        <title>Complete genome sequence of Corynebacterium casei LMG S-19264T (=DSM 44701T), isolated from a smear-ripened cheese.</title>
        <authorList>
            <consortium name="US DOE Joint Genome Institute (JGI-PGF)"/>
            <person name="Walter F."/>
            <person name="Albersmeier A."/>
            <person name="Kalinowski J."/>
            <person name="Ruckert C."/>
        </authorList>
    </citation>
    <scope>NUCLEOTIDE SEQUENCE</scope>
    <source>
        <strain evidence="3">CGMCC 1.6333</strain>
    </source>
</reference>
<reference evidence="3" key="2">
    <citation type="submission" date="2020-09" db="EMBL/GenBank/DDBJ databases">
        <authorList>
            <person name="Sun Q."/>
            <person name="Zhou Y."/>
        </authorList>
    </citation>
    <scope>NUCLEOTIDE SEQUENCE</scope>
    <source>
        <strain evidence="3">CGMCC 1.6333</strain>
    </source>
</reference>
<keyword evidence="4" id="KW-1185">Reference proteome</keyword>
<feature type="transmembrane region" description="Helical" evidence="1">
    <location>
        <begin position="6"/>
        <end position="28"/>
    </location>
</feature>
<dbReference type="EMBL" id="BMLG01000002">
    <property type="protein sequence ID" value="GGM25401.1"/>
    <property type="molecule type" value="Genomic_DNA"/>
</dbReference>
<accession>A0A917TK32</accession>
<feature type="transmembrane region" description="Helical" evidence="1">
    <location>
        <begin position="182"/>
        <end position="202"/>
    </location>
</feature>
<dbReference type="Pfam" id="PF01569">
    <property type="entry name" value="PAP2"/>
    <property type="match status" value="1"/>
</dbReference>
<sequence>MKWYPYNNLVIIMSAIFIAVLLTVRVITTDMPVLDEWSSPFVDTLQGTTLFVVFRWITELGSGTFIAPFLVVFAVTYYYFSKNLIASIMIPLGALLGYRANHWIKILIERERPSLLPEAEGVGFSFPSGHAMGAMIAYGLVIHFLTVYLKNDNTKLTLQIVGVVLIVLIGMSRYVIRVHYLTDVVAGFAFGFLFLATWIGFYNRINNYVSNK</sequence>
<dbReference type="CDD" id="cd03392">
    <property type="entry name" value="PAP2_like_2"/>
    <property type="match status" value="1"/>
</dbReference>
<feature type="transmembrane region" description="Helical" evidence="1">
    <location>
        <begin position="156"/>
        <end position="176"/>
    </location>
</feature>
<dbReference type="InterPro" id="IPR000326">
    <property type="entry name" value="PAP2/HPO"/>
</dbReference>